<organism evidence="2 3">
    <name type="scientific">Puccinia graminis f. sp. tritici</name>
    <dbReference type="NCBI Taxonomy" id="56615"/>
    <lineage>
        <taxon>Eukaryota</taxon>
        <taxon>Fungi</taxon>
        <taxon>Dikarya</taxon>
        <taxon>Basidiomycota</taxon>
        <taxon>Pucciniomycotina</taxon>
        <taxon>Pucciniomycetes</taxon>
        <taxon>Pucciniales</taxon>
        <taxon>Pucciniaceae</taxon>
        <taxon>Puccinia</taxon>
    </lineage>
</organism>
<feature type="region of interest" description="Disordered" evidence="1">
    <location>
        <begin position="282"/>
        <end position="320"/>
    </location>
</feature>
<dbReference type="AlphaFoldDB" id="A0A5B0QIC9"/>
<sequence>MTVNRVAERLLFRVLTSLIYISTAAISSHLNASALLQLEDSPHLILKSMFYYQEFSGLSIGFHKAHVLVLSGPSGQRILIIFDNARMKEPQEHEQNVPVTPESNWDLSERQANLNHHSLHSQTHQQILNMGLIIKHYRLFAIFGIFSACEGMQDLLNSFASQRSTPNISNQKSNTQHWIPDLSLTLSTERPSMSNYEHPQGEFDTASALTSLSNTFESPEQLRNAAHELRLAPTSQFLDQRYGISTNAEAQNPSYHQGSCILASGSSSSPAHSFKDPNGIDYPKQWEGHSSRFHKDTFPGGPFAIPPKETTNTNIFSEES</sequence>
<accession>A0A5B0QIC9</accession>
<feature type="compositionally biased region" description="Polar residues" evidence="1">
    <location>
        <begin position="309"/>
        <end position="320"/>
    </location>
</feature>
<gene>
    <name evidence="2" type="ORF">PGT21_015054</name>
</gene>
<evidence type="ECO:0000313" key="3">
    <source>
        <dbReference type="Proteomes" id="UP000324748"/>
    </source>
</evidence>
<evidence type="ECO:0000313" key="2">
    <source>
        <dbReference type="EMBL" id="KAA1112906.1"/>
    </source>
</evidence>
<protein>
    <submittedName>
        <fullName evidence="2">Uncharacterized protein</fullName>
    </submittedName>
</protein>
<name>A0A5B0QIC9_PUCGR</name>
<comment type="caution">
    <text evidence="2">The sequence shown here is derived from an EMBL/GenBank/DDBJ whole genome shotgun (WGS) entry which is preliminary data.</text>
</comment>
<keyword evidence="3" id="KW-1185">Reference proteome</keyword>
<evidence type="ECO:0000256" key="1">
    <source>
        <dbReference type="SAM" id="MobiDB-lite"/>
    </source>
</evidence>
<reference evidence="2 3" key="1">
    <citation type="submission" date="2019-05" db="EMBL/GenBank/DDBJ databases">
        <title>Emergence of the Ug99 lineage of the wheat stem rust pathogen through somatic hybridization.</title>
        <authorList>
            <person name="Li F."/>
            <person name="Upadhyaya N.M."/>
            <person name="Sperschneider J."/>
            <person name="Matny O."/>
            <person name="Nguyen-Phuc H."/>
            <person name="Mago R."/>
            <person name="Raley C."/>
            <person name="Miller M.E."/>
            <person name="Silverstein K.A.T."/>
            <person name="Henningsen E."/>
            <person name="Hirsch C.D."/>
            <person name="Visser B."/>
            <person name="Pretorius Z.A."/>
            <person name="Steffenson B.J."/>
            <person name="Schwessinger B."/>
            <person name="Dodds P.N."/>
            <person name="Figueroa M."/>
        </authorList>
    </citation>
    <scope>NUCLEOTIDE SEQUENCE [LARGE SCALE GENOMIC DNA]</scope>
    <source>
        <strain evidence="2">21-0</strain>
    </source>
</reference>
<feature type="compositionally biased region" description="Basic and acidic residues" evidence="1">
    <location>
        <begin position="284"/>
        <end position="297"/>
    </location>
</feature>
<dbReference type="EMBL" id="VSWC01000015">
    <property type="protein sequence ID" value="KAA1112906.1"/>
    <property type="molecule type" value="Genomic_DNA"/>
</dbReference>
<proteinExistence type="predicted"/>
<dbReference type="Proteomes" id="UP000324748">
    <property type="component" value="Unassembled WGS sequence"/>
</dbReference>